<protein>
    <submittedName>
        <fullName evidence="2">DUF1700 domain-containing protein</fullName>
    </submittedName>
</protein>
<sequence length="197" mass="21511">MNKEIFLHQLRIRLTQLPPQETQKRLDYYAELIDDMVEDGVSEEAAVASFGDVNLLAQQILREASLSHLVKAKATPKKGWTTTAIILAVIGSPLWVPLLFAFIAVIGSIFIVIAAVIIAIFAVVISIGFAGIILLFKAFTLTSSGIGYVLLTIGFSFIFVGLCLLGILAAKAAAVYLTQFSRYIYGQIKSLFIKQEV</sequence>
<accession>A0A845QJQ5</accession>
<keyword evidence="1" id="KW-0812">Transmembrane</keyword>
<dbReference type="Pfam" id="PF22564">
    <property type="entry name" value="HAAS"/>
    <property type="match status" value="1"/>
</dbReference>
<dbReference type="EMBL" id="QXWK01000024">
    <property type="protein sequence ID" value="NBH62422.1"/>
    <property type="molecule type" value="Genomic_DNA"/>
</dbReference>
<keyword evidence="1" id="KW-1133">Transmembrane helix</keyword>
<evidence type="ECO:0000313" key="3">
    <source>
        <dbReference type="Proteomes" id="UP000446866"/>
    </source>
</evidence>
<proteinExistence type="predicted"/>
<feature type="transmembrane region" description="Helical" evidence="1">
    <location>
        <begin position="148"/>
        <end position="170"/>
    </location>
</feature>
<gene>
    <name evidence="2" type="ORF">D0435_12245</name>
</gene>
<evidence type="ECO:0000313" key="2">
    <source>
        <dbReference type="EMBL" id="NBH62422.1"/>
    </source>
</evidence>
<reference evidence="2 3" key="1">
    <citation type="submission" date="2018-08" db="EMBL/GenBank/DDBJ databases">
        <title>Murine metabolic-syndrome-specific gut microbial biobank.</title>
        <authorList>
            <person name="Liu C."/>
        </authorList>
    </citation>
    <scope>NUCLEOTIDE SEQUENCE [LARGE SCALE GENOMIC DNA]</scope>
    <source>
        <strain evidence="2 3">28</strain>
    </source>
</reference>
<keyword evidence="3" id="KW-1185">Reference proteome</keyword>
<dbReference type="AlphaFoldDB" id="A0A845QJQ5"/>
<keyword evidence="1" id="KW-0472">Membrane</keyword>
<feature type="transmembrane region" description="Helical" evidence="1">
    <location>
        <begin position="109"/>
        <end position="136"/>
    </location>
</feature>
<feature type="transmembrane region" description="Helical" evidence="1">
    <location>
        <begin position="80"/>
        <end position="103"/>
    </location>
</feature>
<comment type="caution">
    <text evidence="2">The sequence shown here is derived from an EMBL/GenBank/DDBJ whole genome shotgun (WGS) entry which is preliminary data.</text>
</comment>
<organism evidence="2 3">
    <name type="scientific">Anaerotruncus colihominis</name>
    <dbReference type="NCBI Taxonomy" id="169435"/>
    <lineage>
        <taxon>Bacteria</taxon>
        <taxon>Bacillati</taxon>
        <taxon>Bacillota</taxon>
        <taxon>Clostridia</taxon>
        <taxon>Eubacteriales</taxon>
        <taxon>Oscillospiraceae</taxon>
        <taxon>Anaerotruncus</taxon>
    </lineage>
</organism>
<name>A0A845QJQ5_9FIRM</name>
<dbReference type="RefSeq" id="WP_160202706.1">
    <property type="nucleotide sequence ID" value="NZ_QXWK01000024.1"/>
</dbReference>
<dbReference type="Proteomes" id="UP000446866">
    <property type="component" value="Unassembled WGS sequence"/>
</dbReference>
<evidence type="ECO:0000256" key="1">
    <source>
        <dbReference type="SAM" id="Phobius"/>
    </source>
</evidence>